<evidence type="ECO:0000259" key="4">
    <source>
        <dbReference type="PROSITE" id="PS51294"/>
    </source>
</evidence>
<dbReference type="EMBL" id="VJMH01006482">
    <property type="protein sequence ID" value="KAF0689258.1"/>
    <property type="molecule type" value="Genomic_DNA"/>
</dbReference>
<gene>
    <name evidence="5" type="ORF">As57867_019206</name>
</gene>
<keyword evidence="2" id="KW-0238">DNA-binding</keyword>
<dbReference type="InterPro" id="IPR001005">
    <property type="entry name" value="SANT/Myb"/>
</dbReference>
<name>A0A6A4XZ98_9STRA</name>
<dbReference type="GO" id="GO:0005634">
    <property type="term" value="C:nucleus"/>
    <property type="evidence" value="ECO:0007669"/>
    <property type="project" value="TreeGrafter"/>
</dbReference>
<feature type="domain" description="HTH myb-type" evidence="4">
    <location>
        <begin position="1"/>
        <end position="38"/>
    </location>
</feature>
<dbReference type="InterPro" id="IPR017930">
    <property type="entry name" value="Myb_dom"/>
</dbReference>
<accession>A0A6A4XZ98</accession>
<evidence type="ECO:0000259" key="3">
    <source>
        <dbReference type="PROSITE" id="PS50090"/>
    </source>
</evidence>
<dbReference type="GO" id="GO:0000978">
    <property type="term" value="F:RNA polymerase II cis-regulatory region sequence-specific DNA binding"/>
    <property type="evidence" value="ECO:0007669"/>
    <property type="project" value="TreeGrafter"/>
</dbReference>
<dbReference type="Pfam" id="PF13921">
    <property type="entry name" value="Myb_DNA-bind_6"/>
    <property type="match status" value="1"/>
</dbReference>
<comment type="caution">
    <text evidence="5">The sequence shown here is derived from an EMBL/GenBank/DDBJ whole genome shotgun (WGS) entry which is preliminary data.</text>
</comment>
<evidence type="ECO:0000313" key="5">
    <source>
        <dbReference type="EMBL" id="KAF0689258.1"/>
    </source>
</evidence>
<dbReference type="PROSITE" id="PS50090">
    <property type="entry name" value="MYB_LIKE"/>
    <property type="match status" value="3"/>
</dbReference>
<evidence type="ECO:0000256" key="2">
    <source>
        <dbReference type="ARBA" id="ARBA00023125"/>
    </source>
</evidence>
<dbReference type="OrthoDB" id="2143914at2759"/>
<dbReference type="Gene3D" id="1.10.10.60">
    <property type="entry name" value="Homeodomain-like"/>
    <property type="match status" value="3"/>
</dbReference>
<dbReference type="Pfam" id="PF00249">
    <property type="entry name" value="Myb_DNA-binding"/>
    <property type="match status" value="1"/>
</dbReference>
<dbReference type="PANTHER" id="PTHR45614:SF274">
    <property type="entry name" value="MYB-LIKE DNA-BINDING PROTEIN"/>
    <property type="match status" value="1"/>
</dbReference>
<feature type="domain" description="HTH myb-type" evidence="4">
    <location>
        <begin position="97"/>
        <end position="147"/>
    </location>
</feature>
<feature type="domain" description="Myb-like" evidence="3">
    <location>
        <begin position="41"/>
        <end position="92"/>
    </location>
</feature>
<feature type="domain" description="Myb-like" evidence="3">
    <location>
        <begin position="93"/>
        <end position="143"/>
    </location>
</feature>
<evidence type="ECO:0000256" key="1">
    <source>
        <dbReference type="ARBA" id="ARBA00022737"/>
    </source>
</evidence>
<dbReference type="GO" id="GO:0000981">
    <property type="term" value="F:DNA-binding transcription factor activity, RNA polymerase II-specific"/>
    <property type="evidence" value="ECO:0007669"/>
    <property type="project" value="TreeGrafter"/>
</dbReference>
<dbReference type="SMART" id="SM00717">
    <property type="entry name" value="SANT"/>
    <property type="match status" value="3"/>
</dbReference>
<feature type="domain" description="Myb-like" evidence="3">
    <location>
        <begin position="1"/>
        <end position="39"/>
    </location>
</feature>
<dbReference type="InterPro" id="IPR009057">
    <property type="entry name" value="Homeodomain-like_sf"/>
</dbReference>
<dbReference type="InterPro" id="IPR050560">
    <property type="entry name" value="MYB_TF"/>
</dbReference>
<reference evidence="5" key="1">
    <citation type="submission" date="2019-06" db="EMBL/GenBank/DDBJ databases">
        <title>Genomics analysis of Aphanomyces spp. identifies a new class of oomycete effector associated with host adaptation.</title>
        <authorList>
            <person name="Gaulin E."/>
        </authorList>
    </citation>
    <scope>NUCLEOTIDE SEQUENCE</scope>
    <source>
        <strain evidence="5">CBS 578.67</strain>
    </source>
</reference>
<dbReference type="CDD" id="cd00167">
    <property type="entry name" value="SANT"/>
    <property type="match status" value="3"/>
</dbReference>
<protein>
    <submittedName>
        <fullName evidence="5">Uncharacterized protein</fullName>
    </submittedName>
</protein>
<organism evidence="5">
    <name type="scientific">Aphanomyces stellatus</name>
    <dbReference type="NCBI Taxonomy" id="120398"/>
    <lineage>
        <taxon>Eukaryota</taxon>
        <taxon>Sar</taxon>
        <taxon>Stramenopiles</taxon>
        <taxon>Oomycota</taxon>
        <taxon>Saprolegniomycetes</taxon>
        <taxon>Saprolegniales</taxon>
        <taxon>Verrucalvaceae</taxon>
        <taxon>Aphanomyces</taxon>
    </lineage>
</organism>
<feature type="non-terminal residue" evidence="5">
    <location>
        <position position="1"/>
    </location>
</feature>
<keyword evidence="1" id="KW-0677">Repeat</keyword>
<dbReference type="PANTHER" id="PTHR45614">
    <property type="entry name" value="MYB PROTEIN-RELATED"/>
    <property type="match status" value="1"/>
</dbReference>
<dbReference type="AlphaFoldDB" id="A0A6A4XZ98"/>
<dbReference type="SUPFAM" id="SSF46689">
    <property type="entry name" value="Homeodomain-like"/>
    <property type="match status" value="2"/>
</dbReference>
<feature type="domain" description="HTH myb-type" evidence="4">
    <location>
        <begin position="41"/>
        <end position="96"/>
    </location>
</feature>
<proteinExistence type="predicted"/>
<sequence length="218" mass="24738">DDKLRAAVLKYGGRRWRVVGATLDRRSSLDCAARWQELQASASKLKRPWLAFEDDLLVRTVVKYGPKRWGLIASYIAGRNGKQCRERWHNHLNPSIKKGPWDAHEDATLVELQARFGNRWALFTKTLRGRTDNAIKNHWYSNIKPTLEKPPPPMCVVVPRRLLPPMVAPRPTVKTEPMPEKHHAAPASDGLEWVPQVISAMDDAAWAEIEACGLDVLL</sequence>
<dbReference type="FunFam" id="1.10.10.60:FF:000010">
    <property type="entry name" value="Transcriptional activator Myb isoform A"/>
    <property type="match status" value="1"/>
</dbReference>
<dbReference type="PROSITE" id="PS51294">
    <property type="entry name" value="HTH_MYB"/>
    <property type="match status" value="3"/>
</dbReference>